<feature type="domain" description="CYTH" evidence="2">
    <location>
        <begin position="2"/>
        <end position="163"/>
    </location>
</feature>
<dbReference type="PROSITE" id="PS51707">
    <property type="entry name" value="CYTH"/>
    <property type="match status" value="1"/>
</dbReference>
<dbReference type="InterPro" id="IPR033469">
    <property type="entry name" value="CYTH-like_dom_sf"/>
</dbReference>
<dbReference type="SMART" id="SM01118">
    <property type="entry name" value="CYTH"/>
    <property type="match status" value="1"/>
</dbReference>
<comment type="caution">
    <text evidence="3">The sequence shown here is derived from an EMBL/GenBank/DDBJ whole genome shotgun (WGS) entry which is preliminary data.</text>
</comment>
<name>A0A6L8UZV6_9BACL</name>
<dbReference type="PIRSF" id="PIRSF016487">
    <property type="entry name" value="CYTH_UCP016487"/>
    <property type="match status" value="1"/>
</dbReference>
<dbReference type="Pfam" id="PF01928">
    <property type="entry name" value="CYTH"/>
    <property type="match status" value="1"/>
</dbReference>
<dbReference type="InterPro" id="IPR012042">
    <property type="entry name" value="NeuTTM/CthTTM-like"/>
</dbReference>
<proteinExistence type="predicted"/>
<dbReference type="Proteomes" id="UP000481087">
    <property type="component" value="Unassembled WGS sequence"/>
</dbReference>
<dbReference type="SUPFAM" id="SSF55154">
    <property type="entry name" value="CYTH-like phosphatases"/>
    <property type="match status" value="1"/>
</dbReference>
<reference evidence="3 4" key="1">
    <citation type="submission" date="2019-12" db="EMBL/GenBank/DDBJ databases">
        <title>Paenibacillus sp. nov. sp. isolated from soil.</title>
        <authorList>
            <person name="Kim J."/>
            <person name="Jeong S.E."/>
            <person name="Jung H.S."/>
            <person name="Jeon C.O."/>
        </authorList>
    </citation>
    <scope>NUCLEOTIDE SEQUENCE [LARGE SCALE GENOMIC DNA]</scope>
    <source>
        <strain evidence="3 4">5J-6</strain>
    </source>
</reference>
<evidence type="ECO:0000313" key="3">
    <source>
        <dbReference type="EMBL" id="MZQ83497.1"/>
    </source>
</evidence>
<dbReference type="InterPro" id="IPR023577">
    <property type="entry name" value="CYTH_domain"/>
</dbReference>
<organism evidence="3 4">
    <name type="scientific">Paenibacillus silvestris</name>
    <dbReference type="NCBI Taxonomy" id="2606219"/>
    <lineage>
        <taxon>Bacteria</taxon>
        <taxon>Bacillati</taxon>
        <taxon>Bacillota</taxon>
        <taxon>Bacilli</taxon>
        <taxon>Bacillales</taxon>
        <taxon>Paenibacillaceae</taxon>
        <taxon>Paenibacillus</taxon>
    </lineage>
</organism>
<dbReference type="EMBL" id="WTUZ01000020">
    <property type="protein sequence ID" value="MZQ83497.1"/>
    <property type="molecule type" value="Genomic_DNA"/>
</dbReference>
<dbReference type="PANTHER" id="PTHR40114">
    <property type="entry name" value="SLR0698 PROTEIN"/>
    <property type="match status" value="1"/>
</dbReference>
<evidence type="ECO:0000313" key="4">
    <source>
        <dbReference type="Proteomes" id="UP000481087"/>
    </source>
</evidence>
<accession>A0A6L8UZV6</accession>
<protein>
    <submittedName>
        <fullName evidence="3">CYTH domain-containing protein</fullName>
    </submittedName>
</protein>
<evidence type="ECO:0000259" key="2">
    <source>
        <dbReference type="PROSITE" id="PS51707"/>
    </source>
</evidence>
<dbReference type="Gene3D" id="2.40.320.10">
    <property type="entry name" value="Hypothetical Protein Pfu-838710-001"/>
    <property type="match status" value="1"/>
</dbReference>
<gene>
    <name evidence="3" type="ORF">GQF01_15395</name>
</gene>
<dbReference type="PANTHER" id="PTHR40114:SF1">
    <property type="entry name" value="SLR0698 PROTEIN"/>
    <property type="match status" value="1"/>
</dbReference>
<dbReference type="AlphaFoldDB" id="A0A6L8UZV6"/>
<keyword evidence="4" id="KW-1185">Reference proteome</keyword>
<sequence>MSAEIEKKFLLPAFPAAELDKQEIKLVSKQYIYQTYLAFSEDQEIRVRQLVDSSGESHFTHTFKSGHGMVREEIEYNISETVYKQLLDHTGLIPLEKIRTTVEHAGLYFEIDEYKQVDLAVVEVEFPSIEAAEQFVAPAWFGRELGSEDEFRNKSMWVALQKKSAMGD</sequence>
<dbReference type="RefSeq" id="WP_161407662.1">
    <property type="nucleotide sequence ID" value="NZ_WTUZ01000020.1"/>
</dbReference>
<evidence type="ECO:0000256" key="1">
    <source>
        <dbReference type="PIRSR" id="PIRSR016487-1"/>
    </source>
</evidence>
<feature type="active site" description="Proton acceptor" evidence="1">
    <location>
        <position position="36"/>
    </location>
</feature>